<gene>
    <name evidence="1" type="ORF">HCA46_12545</name>
    <name evidence="2" type="ORF">HCA78_01800</name>
    <name evidence="3" type="ORF">HCB35_15510</name>
</gene>
<dbReference type="AlphaFoldDB" id="A0A7X0XS89"/>
<evidence type="ECO:0000313" key="5">
    <source>
        <dbReference type="Proteomes" id="UP000547643"/>
    </source>
</evidence>
<dbReference type="Proteomes" id="UP000546806">
    <property type="component" value="Unassembled WGS sequence"/>
</dbReference>
<dbReference type="RefSeq" id="WP_185361284.1">
    <property type="nucleotide sequence ID" value="NZ_JAAROO010000001.1"/>
</dbReference>
<dbReference type="Proteomes" id="UP000547643">
    <property type="component" value="Unassembled WGS sequence"/>
</dbReference>
<organism evidence="1 5">
    <name type="scientific">Listeria booriae</name>
    <dbReference type="NCBI Taxonomy" id="1552123"/>
    <lineage>
        <taxon>Bacteria</taxon>
        <taxon>Bacillati</taxon>
        <taxon>Bacillota</taxon>
        <taxon>Bacilli</taxon>
        <taxon>Bacillales</taxon>
        <taxon>Listeriaceae</taxon>
        <taxon>Listeria</taxon>
    </lineage>
</organism>
<dbReference type="Proteomes" id="UP000553016">
    <property type="component" value="Unassembled WGS sequence"/>
</dbReference>
<evidence type="ECO:0000313" key="1">
    <source>
        <dbReference type="EMBL" id="MBC1779664.1"/>
    </source>
</evidence>
<reference evidence="4 5" key="1">
    <citation type="submission" date="2020-03" db="EMBL/GenBank/DDBJ databases">
        <title>Soil Listeria distribution.</title>
        <authorList>
            <person name="Liao J."/>
            <person name="Wiedmann M."/>
        </authorList>
    </citation>
    <scope>NUCLEOTIDE SEQUENCE [LARGE SCALE GENOMIC DNA]</scope>
    <source>
        <strain evidence="3 6">FSL L7-0149</strain>
        <strain evidence="2 4">FSL L7-0435</strain>
        <strain evidence="1 5">FSL L7-1017</strain>
    </source>
</reference>
<sequence>MSREQFYNDNWYKAWTELAHVKTMLDETLSQAKALQATVDSMSWDGEHYKHIRALLEMVVAYHGTLLNSAVELNETLHQFGQTYKEFENLESYLGIKGVTYDW</sequence>
<comment type="caution">
    <text evidence="1">The sequence shown here is derived from an EMBL/GenBank/DDBJ whole genome shotgun (WGS) entry which is preliminary data.</text>
</comment>
<dbReference type="EMBL" id="JAARUV010000004">
    <property type="protein sequence ID" value="MBC1779664.1"/>
    <property type="molecule type" value="Genomic_DNA"/>
</dbReference>
<evidence type="ECO:0000313" key="6">
    <source>
        <dbReference type="Proteomes" id="UP000553016"/>
    </source>
</evidence>
<evidence type="ECO:0000313" key="4">
    <source>
        <dbReference type="Proteomes" id="UP000546806"/>
    </source>
</evidence>
<protein>
    <submittedName>
        <fullName evidence="1">Uncharacterized protein</fullName>
    </submittedName>
</protein>
<evidence type="ECO:0000313" key="2">
    <source>
        <dbReference type="EMBL" id="MBC2002483.1"/>
    </source>
</evidence>
<name>A0A7X0XS89_9LIST</name>
<dbReference type="EMBL" id="JAARZA010000008">
    <property type="protein sequence ID" value="MBC2241883.1"/>
    <property type="molecule type" value="Genomic_DNA"/>
</dbReference>
<proteinExistence type="predicted"/>
<accession>A0A7X0XS89</accession>
<dbReference type="EMBL" id="JAARWW010000001">
    <property type="protein sequence ID" value="MBC2002483.1"/>
    <property type="molecule type" value="Genomic_DNA"/>
</dbReference>
<evidence type="ECO:0000313" key="3">
    <source>
        <dbReference type="EMBL" id="MBC2241883.1"/>
    </source>
</evidence>